<dbReference type="InterPro" id="IPR041471">
    <property type="entry name" value="UvrB_inter"/>
</dbReference>
<evidence type="ECO:0000313" key="19">
    <source>
        <dbReference type="EMBL" id="HAS8540749.1"/>
    </source>
</evidence>
<comment type="similarity">
    <text evidence="2 13 14">Belongs to the UvrB family.</text>
</comment>
<comment type="domain">
    <text evidence="13">The beta-hairpin motif is involved in DNA binding.</text>
</comment>
<dbReference type="InterPro" id="IPR014001">
    <property type="entry name" value="Helicase_ATP-bd"/>
</dbReference>
<dbReference type="Proteomes" id="UP000054370">
    <property type="component" value="Unassembled WGS sequence"/>
</dbReference>
<keyword evidence="4 13" id="KW-0547">Nucleotide-binding</keyword>
<evidence type="ECO:0000256" key="2">
    <source>
        <dbReference type="ARBA" id="ARBA00008533"/>
    </source>
</evidence>
<feature type="domain" description="Helicase C-terminal" evidence="17">
    <location>
        <begin position="432"/>
        <end position="598"/>
    </location>
</feature>
<dbReference type="GO" id="GO:0005737">
    <property type="term" value="C:cytoplasm"/>
    <property type="evidence" value="ECO:0007669"/>
    <property type="project" value="UniProtKB-SubCell"/>
</dbReference>
<feature type="domain" description="Helicase ATP-binding" evidence="16">
    <location>
        <begin position="26"/>
        <end position="159"/>
    </location>
</feature>
<evidence type="ECO:0000256" key="4">
    <source>
        <dbReference type="ARBA" id="ARBA00022741"/>
    </source>
</evidence>
<evidence type="ECO:0000256" key="14">
    <source>
        <dbReference type="RuleBase" id="RU003587"/>
    </source>
</evidence>
<dbReference type="PANTHER" id="PTHR24029">
    <property type="entry name" value="UVRABC SYSTEM PROTEIN B"/>
    <property type="match status" value="1"/>
</dbReference>
<dbReference type="PANTHER" id="PTHR24029:SF0">
    <property type="entry name" value="UVRABC SYSTEM PROTEIN B"/>
    <property type="match status" value="1"/>
</dbReference>
<dbReference type="GO" id="GO:0016887">
    <property type="term" value="F:ATP hydrolysis activity"/>
    <property type="evidence" value="ECO:0007669"/>
    <property type="project" value="InterPro"/>
</dbReference>
<dbReference type="Pfam" id="PF02151">
    <property type="entry name" value="UVR"/>
    <property type="match status" value="1"/>
</dbReference>
<dbReference type="InterPro" id="IPR006935">
    <property type="entry name" value="Helicase/UvrB_N"/>
</dbReference>
<dbReference type="SUPFAM" id="SSF46600">
    <property type="entry name" value="C-terminal UvrC-binding domain of UvrB"/>
    <property type="match status" value="1"/>
</dbReference>
<dbReference type="Pfam" id="PF04851">
    <property type="entry name" value="ResIII"/>
    <property type="match status" value="1"/>
</dbReference>
<dbReference type="InterPro" id="IPR004807">
    <property type="entry name" value="UvrB"/>
</dbReference>
<evidence type="ECO:0000256" key="5">
    <source>
        <dbReference type="ARBA" id="ARBA00022763"/>
    </source>
</evidence>
<dbReference type="Proteomes" id="UP000263418">
    <property type="component" value="Chromosome 1"/>
</dbReference>
<sequence>MSKLYDLVSDYAPSGDQPTAIKQLTEGLDAGLAHQTLLGVTGSGKTFTLANVIAQAQRPAILLAPNKTLAAQLYGEMKAFFPNNAVEYFVSYYDYYQPEAYVPTTDTFIEKDSSVNAHIEQMRLSATKALLERKDAIIVASVSAIYGLGDPEAYLQMMLHIRRGDVMDQRDILRRLAELQYSRNDIAFERGQFRVRGEVIDVFPAESDQDAVRIEMFDDEIDCISVFDPLTGVVKQRDLPRFTIYPKTHYVTPRERILQAIENIKQELRERQTYLRDNNKLLEEQRISQRTQFDIEMMNELGFCSGIENYSRYLSGRAEGEPPPTLFDYLPHDGLLIIDESHVTVPQIGAMYKGDRSRKETLVEYGFRLPSALDNRPLKFEEFEALAPQTIFVSATPGNYELEKSAGEIADQVVRPTGLLDPVLEVRPVATQVDDLLSEIRIRAVKDERVLVTTLTKRMAEDLTEYLHEHDVKVRYLHSDIDTVERVEIIRDLRLGEFDVLVGINLLREGLDMPEVSLVAILDADKEGFLRSERSLIQTIGRAARNLHGKAILYADSITKSMKKAMDETERRREKQQAYNEKMGIQPQALKRNIKDIMELGDITKSRKQKVSKTVPLSKVAEPSLSYNVLTPQQLEKEITKLEAQMYKHAQNLEFELAAQKRDEIEKLRQQFIANS</sequence>
<keyword evidence="9 13" id="KW-0234">DNA repair</keyword>
<dbReference type="Proteomes" id="UP000863257">
    <property type="component" value="Unassembled WGS sequence"/>
</dbReference>
<accession>A0A087IL61</accession>
<organism evidence="19">
    <name type="scientific">Vibrio vulnificus</name>
    <dbReference type="NCBI Taxonomy" id="672"/>
    <lineage>
        <taxon>Bacteria</taxon>
        <taxon>Pseudomonadati</taxon>
        <taxon>Pseudomonadota</taxon>
        <taxon>Gammaproteobacteria</taxon>
        <taxon>Vibrionales</taxon>
        <taxon>Vibrionaceae</taxon>
        <taxon>Vibrio</taxon>
    </lineage>
</organism>
<dbReference type="Gene3D" id="3.40.50.300">
    <property type="entry name" value="P-loop containing nucleotide triphosphate hydrolases"/>
    <property type="match status" value="3"/>
</dbReference>
<reference evidence="18 23" key="1">
    <citation type="submission" date="2017-01" db="EMBL/GenBank/DDBJ databases">
        <title>Complete Genome Sequence of Vibrio vulnificus FORC_053.</title>
        <authorList>
            <consortium name="Food-borne Pathogen Omics Research Center"/>
            <person name="Chung H.Y."/>
            <person name="Na E.J."/>
            <person name="Song J.S."/>
            <person name="Kim H."/>
            <person name="Lee J.-H."/>
            <person name="Ryu S."/>
            <person name="Choi S.H."/>
        </authorList>
    </citation>
    <scope>NUCLEOTIDE SEQUENCE [LARGE SCALE GENOMIC DNA]</scope>
    <source>
        <strain evidence="18 23">FORC_053</strain>
    </source>
</reference>
<dbReference type="Pfam" id="PF17757">
    <property type="entry name" value="UvrB_inter"/>
    <property type="match status" value="1"/>
</dbReference>
<keyword evidence="22" id="KW-1185">Reference proteome</keyword>
<dbReference type="PROSITE" id="PS51192">
    <property type="entry name" value="HELICASE_ATP_BIND_1"/>
    <property type="match status" value="1"/>
</dbReference>
<keyword evidence="7 13" id="KW-0067">ATP-binding</keyword>
<dbReference type="NCBIfam" id="TIGR00631">
    <property type="entry name" value="uvrb"/>
    <property type="match status" value="1"/>
</dbReference>
<dbReference type="PROSITE" id="PS50151">
    <property type="entry name" value="UVR"/>
    <property type="match status" value="1"/>
</dbReference>
<dbReference type="FunFam" id="3.40.50.300:FF:000257">
    <property type="entry name" value="UvrABC system protein B"/>
    <property type="match status" value="1"/>
</dbReference>
<evidence type="ECO:0000313" key="20">
    <source>
        <dbReference type="EMBL" id="MBN8122230.1"/>
    </source>
</evidence>
<reference evidence="21 22" key="2">
    <citation type="submission" date="2017-12" db="EMBL/GenBank/DDBJ databases">
        <title>FDA dAtabase for Regulatory Grade micrObial Sequences (FDA-ARGOS): Supporting development and validation of Infectious Disease Dx tests.</title>
        <authorList>
            <person name="Hoffmann M."/>
            <person name="Allard M."/>
            <person name="Evans P."/>
            <person name="Brown E."/>
            <person name="Tallon L.J."/>
            <person name="Sadzewicz L."/>
            <person name="Sengamalay N."/>
            <person name="Ott S."/>
            <person name="Godinez A."/>
            <person name="Nagaraj S."/>
            <person name="Vavikolanu K."/>
            <person name="Aluvathingal J."/>
            <person name="Nadendla S."/>
            <person name="Hobson J."/>
            <person name="Sichtig H."/>
        </authorList>
    </citation>
    <scope>NUCLEOTIDE SEQUENCE [LARGE SCALE GENOMIC DNA]</scope>
    <source>
        <strain evidence="22">ATCC 29307</strain>
        <strain evidence="21">FDAARGOS_118</strain>
    </source>
</reference>
<dbReference type="CDD" id="cd17916">
    <property type="entry name" value="DEXHc_UvrB"/>
    <property type="match status" value="1"/>
</dbReference>
<evidence type="ECO:0000313" key="18">
    <source>
        <dbReference type="EMBL" id="AXX60329.1"/>
    </source>
</evidence>
<dbReference type="SMART" id="SM00487">
    <property type="entry name" value="DEXDc"/>
    <property type="match status" value="1"/>
</dbReference>
<dbReference type="GO" id="GO:0009381">
    <property type="term" value="F:excinuclease ABC activity"/>
    <property type="evidence" value="ECO:0007669"/>
    <property type="project" value="UniProtKB-UniRule"/>
</dbReference>
<evidence type="ECO:0000256" key="1">
    <source>
        <dbReference type="ARBA" id="ARBA00004496"/>
    </source>
</evidence>
<name>A0A087IL61_VIBVL</name>
<evidence type="ECO:0000256" key="6">
    <source>
        <dbReference type="ARBA" id="ARBA00022769"/>
    </source>
</evidence>
<dbReference type="InterPro" id="IPR024759">
    <property type="entry name" value="UvrB_YAD/RRR_dom"/>
</dbReference>
<dbReference type="GO" id="GO:0006289">
    <property type="term" value="P:nucleotide-excision repair"/>
    <property type="evidence" value="ECO:0007669"/>
    <property type="project" value="UniProtKB-UniRule"/>
</dbReference>
<dbReference type="AlphaFoldDB" id="A0A087IL61"/>
<evidence type="ECO:0000313" key="23">
    <source>
        <dbReference type="Proteomes" id="UP000263418"/>
    </source>
</evidence>
<protein>
    <recommendedName>
        <fullName evidence="12 13">UvrABC system protein B</fullName>
        <shortName evidence="13">Protein UvrB</shortName>
    </recommendedName>
    <alternativeName>
        <fullName evidence="13">Excinuclease ABC subunit B</fullName>
    </alternativeName>
</protein>
<evidence type="ECO:0000256" key="10">
    <source>
        <dbReference type="ARBA" id="ARBA00023236"/>
    </source>
</evidence>
<dbReference type="GO" id="GO:0009432">
    <property type="term" value="P:SOS response"/>
    <property type="evidence" value="ECO:0007669"/>
    <property type="project" value="UniProtKB-UniRule"/>
</dbReference>
<dbReference type="SUPFAM" id="SSF52540">
    <property type="entry name" value="P-loop containing nucleoside triphosphate hydrolases"/>
    <property type="match status" value="2"/>
</dbReference>
<dbReference type="CDD" id="cd18790">
    <property type="entry name" value="SF2_C_UvrB"/>
    <property type="match status" value="1"/>
</dbReference>
<reference evidence="19" key="3">
    <citation type="journal article" date="2018" name="Genome Biol.">
        <title>SKESA: strategic k-mer extension for scrupulous assemblies.</title>
        <authorList>
            <person name="Souvorov A."/>
            <person name="Agarwala R."/>
            <person name="Lipman D.J."/>
        </authorList>
    </citation>
    <scope>NUCLEOTIDE SEQUENCE</scope>
    <source>
        <strain evidence="19">BCW_3452</strain>
    </source>
</reference>
<dbReference type="InterPro" id="IPR001943">
    <property type="entry name" value="UVR_dom"/>
</dbReference>
<dbReference type="EMBL" id="DACRBY010000015">
    <property type="protein sequence ID" value="HAS8540749.1"/>
    <property type="molecule type" value="Genomic_DNA"/>
</dbReference>
<evidence type="ECO:0000313" key="21">
    <source>
        <dbReference type="EMBL" id="PNM68274.1"/>
    </source>
</evidence>
<keyword evidence="3 13" id="KW-0963">Cytoplasm</keyword>
<dbReference type="InterPro" id="IPR001650">
    <property type="entry name" value="Helicase_C-like"/>
</dbReference>
<evidence type="ECO:0000256" key="9">
    <source>
        <dbReference type="ARBA" id="ARBA00023204"/>
    </source>
</evidence>
<evidence type="ECO:0000256" key="11">
    <source>
        <dbReference type="ARBA" id="ARBA00026033"/>
    </source>
</evidence>
<comment type="subunit">
    <text evidence="11 13 14">Forms a heterotetramer with UvrA during the search for lesions. Interacts with UvrC in an incision complex.</text>
</comment>
<feature type="binding site" evidence="13">
    <location>
        <begin position="39"/>
        <end position="46"/>
    </location>
    <ligand>
        <name>ATP</name>
        <dbReference type="ChEBI" id="CHEBI:30616"/>
    </ligand>
</feature>
<dbReference type="EMBL" id="CP019290">
    <property type="protein sequence ID" value="AXX60329.1"/>
    <property type="molecule type" value="Genomic_DNA"/>
</dbReference>
<evidence type="ECO:0000256" key="8">
    <source>
        <dbReference type="ARBA" id="ARBA00022881"/>
    </source>
</evidence>
<comment type="subcellular location">
    <subcellularLocation>
        <location evidence="1 13 14">Cytoplasm</location>
    </subcellularLocation>
</comment>
<reference evidence="19" key="4">
    <citation type="submission" date="2019-01" db="EMBL/GenBank/DDBJ databases">
        <authorList>
            <consortium name="NCBI Pathogen Detection Project"/>
        </authorList>
    </citation>
    <scope>NUCLEOTIDE SEQUENCE</scope>
    <source>
        <strain evidence="19">BCW_3452</strain>
    </source>
</reference>
<dbReference type="InterPro" id="IPR027417">
    <property type="entry name" value="P-loop_NTPase"/>
</dbReference>
<feature type="short sequence motif" description="Beta-hairpin" evidence="13">
    <location>
        <begin position="92"/>
        <end position="115"/>
    </location>
</feature>
<evidence type="ECO:0000256" key="3">
    <source>
        <dbReference type="ARBA" id="ARBA00022490"/>
    </source>
</evidence>
<dbReference type="EMBL" id="JAFKOQ010000005">
    <property type="protein sequence ID" value="MBN8122230.1"/>
    <property type="molecule type" value="Genomic_DNA"/>
</dbReference>
<dbReference type="EMBL" id="LOSH02000004">
    <property type="protein sequence ID" value="PNM68274.1"/>
    <property type="molecule type" value="Genomic_DNA"/>
</dbReference>
<keyword evidence="8 13" id="KW-0267">Excision nuclease</keyword>
<evidence type="ECO:0000259" key="16">
    <source>
        <dbReference type="PROSITE" id="PS51192"/>
    </source>
</evidence>
<comment type="function">
    <text evidence="13">The UvrABC repair system catalyzes the recognition and processing of DNA lesions. A damage recognition complex composed of 2 UvrA and 2 UvrB subunits scans DNA for abnormalities. Upon binding of the UvrA(2)B(2) complex to a putative damaged site, the DNA wraps around one UvrB monomer. DNA wrap is dependent on ATP binding by UvrB and probably causes local melting of the DNA helix, facilitating insertion of UvrB beta-hairpin between the DNA strands. Then UvrB probes one DNA strand for the presence of a lesion. If a lesion is found the UvrA subunits dissociate and the UvrB-DNA preincision complex is formed. This complex is subsequently bound by UvrC and the second UvrB is released. If no lesion is found, the DNA wraps around the other UvrB subunit that will check the other stand for damage.</text>
</comment>
<reference evidence="20" key="5">
    <citation type="submission" date="2021-03" db="EMBL/GenBank/DDBJ databases">
        <title>Study of the foodborne Vibrio vulnificus isolates from China.</title>
        <authorList>
            <person name="Zheng Z."/>
            <person name="Ye L."/>
        </authorList>
    </citation>
    <scope>NUCLEOTIDE SEQUENCE</scope>
    <source>
        <strain evidence="20">Vv1582</strain>
    </source>
</reference>
<dbReference type="InterPro" id="IPR036876">
    <property type="entry name" value="UVR_dom_sf"/>
</dbReference>
<gene>
    <name evidence="13 19" type="primary">uvrB</name>
    <name evidence="21" type="ORF">AL548_019530</name>
    <name evidence="18" type="ORF">FORC53_1990</name>
    <name evidence="19" type="ORF">I7730_13230</name>
    <name evidence="20" type="ORF">J0J18_10845</name>
</gene>
<evidence type="ECO:0000256" key="12">
    <source>
        <dbReference type="ARBA" id="ARBA00029504"/>
    </source>
</evidence>
<evidence type="ECO:0000259" key="15">
    <source>
        <dbReference type="PROSITE" id="PS50151"/>
    </source>
</evidence>
<dbReference type="FunFam" id="3.40.50.300:FF:000477">
    <property type="entry name" value="UvrABC system protein B"/>
    <property type="match status" value="1"/>
</dbReference>
<dbReference type="SMART" id="SM00490">
    <property type="entry name" value="HELICc"/>
    <property type="match status" value="1"/>
</dbReference>
<dbReference type="Pfam" id="PF12344">
    <property type="entry name" value="UvrB"/>
    <property type="match status" value="1"/>
</dbReference>
<keyword evidence="10 13" id="KW-0742">SOS response</keyword>
<dbReference type="GO" id="GO:0009380">
    <property type="term" value="C:excinuclease repair complex"/>
    <property type="evidence" value="ECO:0007669"/>
    <property type="project" value="InterPro"/>
</dbReference>
<keyword evidence="5 13" id="KW-0227">DNA damage</keyword>
<dbReference type="Proteomes" id="UP000664056">
    <property type="component" value="Unassembled WGS sequence"/>
</dbReference>
<keyword evidence="6 13" id="KW-0228">DNA excision</keyword>
<dbReference type="PROSITE" id="PS51194">
    <property type="entry name" value="HELICASE_CTER"/>
    <property type="match status" value="1"/>
</dbReference>
<dbReference type="GO" id="GO:0005524">
    <property type="term" value="F:ATP binding"/>
    <property type="evidence" value="ECO:0007669"/>
    <property type="project" value="UniProtKB-UniRule"/>
</dbReference>
<evidence type="ECO:0000256" key="13">
    <source>
        <dbReference type="HAMAP-Rule" id="MF_00204"/>
    </source>
</evidence>
<proteinExistence type="inferred from homology"/>
<dbReference type="OrthoDB" id="9806651at2"/>
<evidence type="ECO:0000256" key="7">
    <source>
        <dbReference type="ARBA" id="ARBA00022840"/>
    </source>
</evidence>
<dbReference type="NCBIfam" id="NF003673">
    <property type="entry name" value="PRK05298.1"/>
    <property type="match status" value="1"/>
</dbReference>
<evidence type="ECO:0000313" key="22">
    <source>
        <dbReference type="Proteomes" id="UP000054370"/>
    </source>
</evidence>
<dbReference type="GO" id="GO:0003677">
    <property type="term" value="F:DNA binding"/>
    <property type="evidence" value="ECO:0007669"/>
    <property type="project" value="UniProtKB-UniRule"/>
</dbReference>
<evidence type="ECO:0000259" key="17">
    <source>
        <dbReference type="PROSITE" id="PS51194"/>
    </source>
</evidence>
<feature type="domain" description="UVR" evidence="15">
    <location>
        <begin position="636"/>
        <end position="671"/>
    </location>
</feature>
<dbReference type="HAMAP" id="MF_00204">
    <property type="entry name" value="UvrB"/>
    <property type="match status" value="1"/>
</dbReference>
<dbReference type="Gene3D" id="4.10.860.10">
    <property type="entry name" value="UVR domain"/>
    <property type="match status" value="1"/>
</dbReference>
<dbReference type="RefSeq" id="WP_013572115.1">
    <property type="nucleotide sequence ID" value="NZ_AP026552.1"/>
</dbReference>
<dbReference type="Pfam" id="PF00271">
    <property type="entry name" value="Helicase_C"/>
    <property type="match status" value="1"/>
</dbReference>